<dbReference type="GO" id="GO:0031410">
    <property type="term" value="C:cytoplasmic vesicle"/>
    <property type="evidence" value="ECO:0007669"/>
    <property type="project" value="UniProtKB-KW"/>
</dbReference>
<evidence type="ECO:0000256" key="10">
    <source>
        <dbReference type="ARBA" id="ARBA00034306"/>
    </source>
</evidence>
<feature type="compositionally biased region" description="Polar residues" evidence="11">
    <location>
        <begin position="166"/>
        <end position="175"/>
    </location>
</feature>
<comment type="caution">
    <text evidence="12">The sequence shown here is derived from an EMBL/GenBank/DDBJ whole genome shotgun (WGS) entry which is preliminary data.</text>
</comment>
<evidence type="ECO:0000256" key="9">
    <source>
        <dbReference type="ARBA" id="ARBA00023329"/>
    </source>
</evidence>
<protein>
    <recommendedName>
        <fullName evidence="14">Tumor protein p53-inducible nuclear protein 1</fullName>
    </recommendedName>
</protein>
<evidence type="ECO:0000256" key="4">
    <source>
        <dbReference type="ARBA" id="ARBA00023006"/>
    </source>
</evidence>
<keyword evidence="5" id="KW-0805">Transcription regulation</keyword>
<dbReference type="EMBL" id="JASPKZ010008367">
    <property type="protein sequence ID" value="KAJ9579949.1"/>
    <property type="molecule type" value="Genomic_DNA"/>
</dbReference>
<evidence type="ECO:0000256" key="6">
    <source>
        <dbReference type="ARBA" id="ARBA00023159"/>
    </source>
</evidence>
<proteinExistence type="predicted"/>
<keyword evidence="4" id="KW-0072">Autophagy</keyword>
<evidence type="ECO:0000256" key="11">
    <source>
        <dbReference type="SAM" id="MobiDB-lite"/>
    </source>
</evidence>
<keyword evidence="13" id="KW-1185">Reference proteome</keyword>
<feature type="region of interest" description="Disordered" evidence="11">
    <location>
        <begin position="132"/>
        <end position="175"/>
    </location>
</feature>
<dbReference type="Proteomes" id="UP001233999">
    <property type="component" value="Unassembled WGS sequence"/>
</dbReference>
<evidence type="ECO:0000256" key="3">
    <source>
        <dbReference type="ARBA" id="ARBA00022490"/>
    </source>
</evidence>
<organism evidence="12 13">
    <name type="scientific">Diploptera punctata</name>
    <name type="common">Pacific beetle cockroach</name>
    <dbReference type="NCBI Taxonomy" id="6984"/>
    <lineage>
        <taxon>Eukaryota</taxon>
        <taxon>Metazoa</taxon>
        <taxon>Ecdysozoa</taxon>
        <taxon>Arthropoda</taxon>
        <taxon>Hexapoda</taxon>
        <taxon>Insecta</taxon>
        <taxon>Pterygota</taxon>
        <taxon>Neoptera</taxon>
        <taxon>Polyneoptera</taxon>
        <taxon>Dictyoptera</taxon>
        <taxon>Blattodea</taxon>
        <taxon>Blaberoidea</taxon>
        <taxon>Blaberidae</taxon>
        <taxon>Diplopterinae</taxon>
        <taxon>Diploptera</taxon>
    </lineage>
</organism>
<keyword evidence="3" id="KW-0963">Cytoplasm</keyword>
<evidence type="ECO:0000256" key="1">
    <source>
        <dbReference type="ARBA" id="ARBA00004419"/>
    </source>
</evidence>
<dbReference type="Pfam" id="PF14839">
    <property type="entry name" value="DOR"/>
    <property type="match status" value="1"/>
</dbReference>
<dbReference type="PANTHER" id="PTHR31671:SF3">
    <property type="entry name" value="DIABETES AND OBESITY REGULATED, ISOFORM G"/>
    <property type="match status" value="1"/>
</dbReference>
<evidence type="ECO:0008006" key="14">
    <source>
        <dbReference type="Google" id="ProtNLM"/>
    </source>
</evidence>
<evidence type="ECO:0000313" key="12">
    <source>
        <dbReference type="EMBL" id="KAJ9579949.1"/>
    </source>
</evidence>
<evidence type="ECO:0000256" key="2">
    <source>
        <dbReference type="ARBA" id="ARBA00004514"/>
    </source>
</evidence>
<sequence>MFSSLASYLLGTQQPQEPTEAVTADVRLREVDSDDDWVLVERTEETRCGDLEESMLVDALDYHSLTRTSSSSSLPCLSFEESWFLTPPPCFTSAGPVHMETSPLENLLIEHPSMSVYQHSSSTSHCFLPHLRHRSSSTGTAPPSPASSEDSEPPTPLTEAEHSMDRSPTTVQQEKQCLQIRSAQKLKQRRACQLLKRNYLDRSNKAREINSRNRCQRRSDHMQRHSGANNNRKC</sequence>
<evidence type="ECO:0000256" key="8">
    <source>
        <dbReference type="ARBA" id="ARBA00023242"/>
    </source>
</evidence>
<dbReference type="GO" id="GO:0045893">
    <property type="term" value="P:positive regulation of DNA-templated transcription"/>
    <property type="evidence" value="ECO:0007669"/>
    <property type="project" value="TreeGrafter"/>
</dbReference>
<accession>A0AAD7ZFW4</accession>
<dbReference type="InterPro" id="IPR029431">
    <property type="entry name" value="TP53INP"/>
</dbReference>
<dbReference type="PANTHER" id="PTHR31671">
    <property type="entry name" value="DIABETES AND OBESITY REGULATED, ISOFORM G"/>
    <property type="match status" value="1"/>
</dbReference>
<dbReference type="GO" id="GO:0005776">
    <property type="term" value="C:autophagosome"/>
    <property type="evidence" value="ECO:0007669"/>
    <property type="project" value="UniProtKB-SubCell"/>
</dbReference>
<reference evidence="12" key="1">
    <citation type="journal article" date="2023" name="IScience">
        <title>Live-bearing cockroach genome reveals convergent evolutionary mechanisms linked to viviparity in insects and beyond.</title>
        <authorList>
            <person name="Fouks B."/>
            <person name="Harrison M.C."/>
            <person name="Mikhailova A.A."/>
            <person name="Marchal E."/>
            <person name="English S."/>
            <person name="Carruthers M."/>
            <person name="Jennings E.C."/>
            <person name="Chiamaka E.L."/>
            <person name="Frigard R.A."/>
            <person name="Pippel M."/>
            <person name="Attardo G.M."/>
            <person name="Benoit J.B."/>
            <person name="Bornberg-Bauer E."/>
            <person name="Tobe S.S."/>
        </authorList>
    </citation>
    <scope>NUCLEOTIDE SEQUENCE</scope>
    <source>
        <strain evidence="12">Stay&amp;Tobe</strain>
    </source>
</reference>
<evidence type="ECO:0000256" key="5">
    <source>
        <dbReference type="ARBA" id="ARBA00023015"/>
    </source>
</evidence>
<dbReference type="GO" id="GO:0005829">
    <property type="term" value="C:cytosol"/>
    <property type="evidence" value="ECO:0007669"/>
    <property type="project" value="UniProtKB-SubCell"/>
</dbReference>
<keyword evidence="9" id="KW-0968">Cytoplasmic vesicle</keyword>
<reference evidence="12" key="2">
    <citation type="submission" date="2023-05" db="EMBL/GenBank/DDBJ databases">
        <authorList>
            <person name="Fouks B."/>
        </authorList>
    </citation>
    <scope>NUCLEOTIDE SEQUENCE</scope>
    <source>
        <strain evidence="12">Stay&amp;Tobe</strain>
        <tissue evidence="12">Testes</tissue>
    </source>
</reference>
<feature type="region of interest" description="Disordered" evidence="11">
    <location>
        <begin position="204"/>
        <end position="234"/>
    </location>
</feature>
<comment type="subcellular location">
    <subcellularLocation>
        <location evidence="2">Cytoplasm</location>
        <location evidence="2">Cytosol</location>
    </subcellularLocation>
    <subcellularLocation>
        <location evidence="1">Cytoplasmic vesicle</location>
        <location evidence="1">Autophagosome</location>
    </subcellularLocation>
    <subcellularLocation>
        <location evidence="10">Nucleus</location>
        <location evidence="10">Nuclear body</location>
    </subcellularLocation>
</comment>
<gene>
    <name evidence="12" type="ORF">L9F63_004422</name>
</gene>
<keyword evidence="6" id="KW-0010">Activator</keyword>
<dbReference type="AlphaFoldDB" id="A0AAD7ZFW4"/>
<name>A0AAD7ZFW4_DIPPU</name>
<feature type="compositionally biased region" description="Basic and acidic residues" evidence="11">
    <location>
        <begin position="204"/>
        <end position="223"/>
    </location>
</feature>
<evidence type="ECO:0000313" key="13">
    <source>
        <dbReference type="Proteomes" id="UP001233999"/>
    </source>
</evidence>
<dbReference type="GO" id="GO:0016604">
    <property type="term" value="C:nuclear body"/>
    <property type="evidence" value="ECO:0007669"/>
    <property type="project" value="UniProtKB-SubCell"/>
</dbReference>
<dbReference type="GO" id="GO:0000045">
    <property type="term" value="P:autophagosome assembly"/>
    <property type="evidence" value="ECO:0007669"/>
    <property type="project" value="TreeGrafter"/>
</dbReference>
<evidence type="ECO:0000256" key="7">
    <source>
        <dbReference type="ARBA" id="ARBA00023163"/>
    </source>
</evidence>
<keyword evidence="7" id="KW-0804">Transcription</keyword>
<keyword evidence="8" id="KW-0539">Nucleus</keyword>